<evidence type="ECO:0000256" key="3">
    <source>
        <dbReference type="ARBA" id="ARBA00022448"/>
    </source>
</evidence>
<dbReference type="InterPro" id="IPR000515">
    <property type="entry name" value="MetI-like"/>
</dbReference>
<sequence length="246" mass="26717">MGHGTMEWLALLSFGDKGWGDELLRGLGVTLALSLATFPVAVVLSFLIHWARVSRLGPIRVAARAYTTVFKTLPEILTLLILYYQSQALVDWVSARLVPGGSLSVSPFIAGMIALSLVISAYGSEVVRAALNAVGRGQTEAAKSLGLSRPRTFQKVILPQLWRHAIPGFGNLWVILLKDTSLVSIIALSDLVHVAALAINTTREPFLFYLLIGAIYILLVVLSSHLQKALERRASRGFTRLETGDA</sequence>
<evidence type="ECO:0000256" key="5">
    <source>
        <dbReference type="ARBA" id="ARBA00022519"/>
    </source>
</evidence>
<dbReference type="NCBIfam" id="TIGR01726">
    <property type="entry name" value="HEQRo_perm_3TM"/>
    <property type="match status" value="1"/>
</dbReference>
<dbReference type="Pfam" id="PF00528">
    <property type="entry name" value="BPD_transp_1"/>
    <property type="match status" value="1"/>
</dbReference>
<dbReference type="PROSITE" id="PS50928">
    <property type="entry name" value="ABC_TM1"/>
    <property type="match status" value="1"/>
</dbReference>
<evidence type="ECO:0000313" key="12">
    <source>
        <dbReference type="Proteomes" id="UP000281128"/>
    </source>
</evidence>
<feature type="domain" description="ABC transmembrane type-1" evidence="10">
    <location>
        <begin position="27"/>
        <end position="227"/>
    </location>
</feature>
<comment type="similarity">
    <text evidence="2">Belongs to the binding-protein-dependent transport system permease family. HisMQ subfamily.</text>
</comment>
<protein>
    <submittedName>
        <fullName evidence="11">ABC transporter permease subunit</fullName>
    </submittedName>
</protein>
<gene>
    <name evidence="11" type="ORF">D6850_05620</name>
</gene>
<evidence type="ECO:0000256" key="6">
    <source>
        <dbReference type="ARBA" id="ARBA00022692"/>
    </source>
</evidence>
<accession>A0A3A8B4Z3</accession>
<evidence type="ECO:0000256" key="4">
    <source>
        <dbReference type="ARBA" id="ARBA00022475"/>
    </source>
</evidence>
<dbReference type="InterPro" id="IPR051613">
    <property type="entry name" value="ABC_transp_permease_HisMQ"/>
</dbReference>
<evidence type="ECO:0000256" key="1">
    <source>
        <dbReference type="ARBA" id="ARBA00004429"/>
    </source>
</evidence>
<dbReference type="InterPro" id="IPR010065">
    <property type="entry name" value="AA_ABC_transptr_permease_3TM"/>
</dbReference>
<dbReference type="GO" id="GO:0043190">
    <property type="term" value="C:ATP-binding cassette (ABC) transporter complex"/>
    <property type="evidence" value="ECO:0007669"/>
    <property type="project" value="InterPro"/>
</dbReference>
<comment type="caution">
    <text evidence="11">The sequence shown here is derived from an EMBL/GenBank/DDBJ whole genome shotgun (WGS) entry which is preliminary data.</text>
</comment>
<name>A0A3A8B4Z3_9RHOB</name>
<evidence type="ECO:0000256" key="8">
    <source>
        <dbReference type="ARBA" id="ARBA00023136"/>
    </source>
</evidence>
<dbReference type="OrthoDB" id="9815029at2"/>
<feature type="transmembrane region" description="Helical" evidence="9">
    <location>
        <begin position="27"/>
        <end position="51"/>
    </location>
</feature>
<feature type="transmembrane region" description="Helical" evidence="9">
    <location>
        <begin position="63"/>
        <end position="84"/>
    </location>
</feature>
<evidence type="ECO:0000259" key="10">
    <source>
        <dbReference type="PROSITE" id="PS50928"/>
    </source>
</evidence>
<dbReference type="CDD" id="cd06261">
    <property type="entry name" value="TM_PBP2"/>
    <property type="match status" value="1"/>
</dbReference>
<keyword evidence="6 9" id="KW-0812">Transmembrane</keyword>
<comment type="subcellular location">
    <subcellularLocation>
        <location evidence="1">Cell inner membrane</location>
        <topology evidence="1">Multi-pass membrane protein</topology>
    </subcellularLocation>
    <subcellularLocation>
        <location evidence="9">Cell membrane</location>
        <topology evidence="9">Multi-pass membrane protein</topology>
    </subcellularLocation>
</comment>
<evidence type="ECO:0000313" key="11">
    <source>
        <dbReference type="EMBL" id="RKF17001.1"/>
    </source>
</evidence>
<dbReference type="AlphaFoldDB" id="A0A3A8B4Z3"/>
<dbReference type="GO" id="GO:0022857">
    <property type="term" value="F:transmembrane transporter activity"/>
    <property type="evidence" value="ECO:0007669"/>
    <property type="project" value="InterPro"/>
</dbReference>
<dbReference type="InterPro" id="IPR035906">
    <property type="entry name" value="MetI-like_sf"/>
</dbReference>
<keyword evidence="12" id="KW-1185">Reference proteome</keyword>
<dbReference type="PANTHER" id="PTHR30133">
    <property type="entry name" value="CATIONIC AMINO ACID TRANSPORTER, MEMBRANE COMPONENT"/>
    <property type="match status" value="1"/>
</dbReference>
<evidence type="ECO:0000256" key="9">
    <source>
        <dbReference type="RuleBase" id="RU363032"/>
    </source>
</evidence>
<proteinExistence type="inferred from homology"/>
<feature type="transmembrane region" description="Helical" evidence="9">
    <location>
        <begin position="104"/>
        <end position="122"/>
    </location>
</feature>
<keyword evidence="7 9" id="KW-1133">Transmembrane helix</keyword>
<evidence type="ECO:0000256" key="7">
    <source>
        <dbReference type="ARBA" id="ARBA00022989"/>
    </source>
</evidence>
<dbReference type="EMBL" id="RAPE01000001">
    <property type="protein sequence ID" value="RKF17001.1"/>
    <property type="molecule type" value="Genomic_DNA"/>
</dbReference>
<reference evidence="11 12" key="1">
    <citation type="submission" date="2018-09" db="EMBL/GenBank/DDBJ databases">
        <title>Roseovarius spongiae sp. nov., isolated from a marine sponge.</title>
        <authorList>
            <person name="Zhuang L."/>
            <person name="Luo L."/>
        </authorList>
    </citation>
    <scope>NUCLEOTIDE SEQUENCE [LARGE SCALE GENOMIC DNA]</scope>
    <source>
        <strain evidence="11 12">HN-E21</strain>
    </source>
</reference>
<keyword evidence="5" id="KW-0997">Cell inner membrane</keyword>
<dbReference type="Gene3D" id="1.10.3720.10">
    <property type="entry name" value="MetI-like"/>
    <property type="match status" value="1"/>
</dbReference>
<keyword evidence="8 9" id="KW-0472">Membrane</keyword>
<dbReference type="Proteomes" id="UP000281128">
    <property type="component" value="Unassembled WGS sequence"/>
</dbReference>
<dbReference type="SUPFAM" id="SSF161098">
    <property type="entry name" value="MetI-like"/>
    <property type="match status" value="1"/>
</dbReference>
<feature type="transmembrane region" description="Helical" evidence="9">
    <location>
        <begin position="206"/>
        <end position="226"/>
    </location>
</feature>
<dbReference type="PANTHER" id="PTHR30133:SF2">
    <property type="entry name" value="ARGININE ABC TRANSPORTER PERMEASE PROTEIN ARTQ"/>
    <property type="match status" value="1"/>
</dbReference>
<keyword evidence="3 9" id="KW-0813">Transport</keyword>
<organism evidence="11 12">
    <name type="scientific">Roseovarius spongiae</name>
    <dbReference type="NCBI Taxonomy" id="2320272"/>
    <lineage>
        <taxon>Bacteria</taxon>
        <taxon>Pseudomonadati</taxon>
        <taxon>Pseudomonadota</taxon>
        <taxon>Alphaproteobacteria</taxon>
        <taxon>Rhodobacterales</taxon>
        <taxon>Roseobacteraceae</taxon>
        <taxon>Roseovarius</taxon>
    </lineage>
</organism>
<evidence type="ECO:0000256" key="2">
    <source>
        <dbReference type="ARBA" id="ARBA00010072"/>
    </source>
</evidence>
<keyword evidence="4" id="KW-1003">Cell membrane</keyword>